<keyword evidence="6" id="KW-1133">Transmembrane helix</keyword>
<evidence type="ECO:0000256" key="6">
    <source>
        <dbReference type="SAM" id="Phobius"/>
    </source>
</evidence>
<dbReference type="InterPro" id="IPR001128">
    <property type="entry name" value="Cyt_P450"/>
</dbReference>
<evidence type="ECO:0000256" key="2">
    <source>
        <dbReference type="ARBA" id="ARBA00022617"/>
    </source>
</evidence>
<gene>
    <name evidence="7" type="ORF">IWZ03DRAFT_379676</name>
</gene>
<evidence type="ECO:0000256" key="1">
    <source>
        <dbReference type="ARBA" id="ARBA00010617"/>
    </source>
</evidence>
<dbReference type="Gene3D" id="1.10.630.10">
    <property type="entry name" value="Cytochrome P450"/>
    <property type="match status" value="1"/>
</dbReference>
<dbReference type="EMBL" id="JBBPHU010000007">
    <property type="protein sequence ID" value="KAK7515521.1"/>
    <property type="molecule type" value="Genomic_DNA"/>
</dbReference>
<proteinExistence type="inferred from homology"/>
<keyword evidence="8" id="KW-1185">Reference proteome</keyword>
<keyword evidence="6" id="KW-0812">Transmembrane</keyword>
<evidence type="ECO:0000256" key="5">
    <source>
        <dbReference type="RuleBase" id="RU000461"/>
    </source>
</evidence>
<feature type="transmembrane region" description="Helical" evidence="6">
    <location>
        <begin position="67"/>
        <end position="87"/>
    </location>
</feature>
<dbReference type="SUPFAM" id="SSF48264">
    <property type="entry name" value="Cytochrome P450"/>
    <property type="match status" value="1"/>
</dbReference>
<dbReference type="InterPro" id="IPR017972">
    <property type="entry name" value="Cyt_P450_CS"/>
</dbReference>
<evidence type="ECO:0000313" key="8">
    <source>
        <dbReference type="Proteomes" id="UP001363622"/>
    </source>
</evidence>
<comment type="caution">
    <text evidence="7">The sequence shown here is derived from an EMBL/GenBank/DDBJ whole genome shotgun (WGS) entry which is preliminary data.</text>
</comment>
<protein>
    <submittedName>
        <fullName evidence="7">Cytochrome P450</fullName>
    </submittedName>
</protein>
<organism evidence="7 8">
    <name type="scientific">Phyllosticta citriasiana</name>
    <dbReference type="NCBI Taxonomy" id="595635"/>
    <lineage>
        <taxon>Eukaryota</taxon>
        <taxon>Fungi</taxon>
        <taxon>Dikarya</taxon>
        <taxon>Ascomycota</taxon>
        <taxon>Pezizomycotina</taxon>
        <taxon>Dothideomycetes</taxon>
        <taxon>Dothideomycetes incertae sedis</taxon>
        <taxon>Botryosphaeriales</taxon>
        <taxon>Phyllostictaceae</taxon>
        <taxon>Phyllosticta</taxon>
    </lineage>
</organism>
<reference evidence="7 8" key="1">
    <citation type="submission" date="2024-04" db="EMBL/GenBank/DDBJ databases">
        <title>Phyllosticta paracitricarpa is synonymous to the EU quarantine fungus P. citricarpa based on phylogenomic analyses.</title>
        <authorList>
            <consortium name="Lawrence Berkeley National Laboratory"/>
            <person name="Van Ingen-Buijs V.A."/>
            <person name="Van Westerhoven A.C."/>
            <person name="Haridas S."/>
            <person name="Skiadas P."/>
            <person name="Martin F."/>
            <person name="Groenewald J.Z."/>
            <person name="Crous P.W."/>
            <person name="Seidl M.F."/>
        </authorList>
    </citation>
    <scope>NUCLEOTIDE SEQUENCE [LARGE SCALE GENOMIC DNA]</scope>
    <source>
        <strain evidence="7 8">CBS 123371</strain>
    </source>
</reference>
<evidence type="ECO:0000256" key="4">
    <source>
        <dbReference type="ARBA" id="ARBA00023004"/>
    </source>
</evidence>
<dbReference type="Pfam" id="PF00067">
    <property type="entry name" value="p450"/>
    <property type="match status" value="1"/>
</dbReference>
<dbReference type="PRINTS" id="PR00463">
    <property type="entry name" value="EP450I"/>
</dbReference>
<dbReference type="PROSITE" id="PS00086">
    <property type="entry name" value="CYTOCHROME_P450"/>
    <property type="match status" value="1"/>
</dbReference>
<dbReference type="PANTHER" id="PTHR24304:SF2">
    <property type="entry name" value="24-HYDROXYCHOLESTEROL 7-ALPHA-HYDROXYLASE"/>
    <property type="match status" value="1"/>
</dbReference>
<keyword evidence="5" id="KW-0560">Oxidoreductase</keyword>
<keyword evidence="5" id="KW-0503">Monooxygenase</keyword>
<dbReference type="InterPro" id="IPR036396">
    <property type="entry name" value="Cyt_P450_sf"/>
</dbReference>
<name>A0ABR1KIG4_9PEZI</name>
<dbReference type="InterPro" id="IPR002401">
    <property type="entry name" value="Cyt_P450_E_grp-I"/>
</dbReference>
<keyword evidence="3 5" id="KW-0479">Metal-binding</keyword>
<evidence type="ECO:0000256" key="3">
    <source>
        <dbReference type="ARBA" id="ARBA00022723"/>
    </source>
</evidence>
<keyword evidence="4 5" id="KW-0408">Iron</keyword>
<dbReference type="PANTHER" id="PTHR24304">
    <property type="entry name" value="CYTOCHROME P450 FAMILY 7"/>
    <property type="match status" value="1"/>
</dbReference>
<evidence type="ECO:0000313" key="7">
    <source>
        <dbReference type="EMBL" id="KAK7515521.1"/>
    </source>
</evidence>
<comment type="similarity">
    <text evidence="1 5">Belongs to the cytochrome P450 family.</text>
</comment>
<keyword evidence="2 5" id="KW-0349">Heme</keyword>
<keyword evidence="6" id="KW-0472">Membrane</keyword>
<accession>A0ABR1KIG4</accession>
<dbReference type="InterPro" id="IPR050529">
    <property type="entry name" value="CYP450_sterol_14alpha_dmase"/>
</dbReference>
<dbReference type="Proteomes" id="UP001363622">
    <property type="component" value="Unassembled WGS sequence"/>
</dbReference>
<sequence>MARHSHDNWPLYSTQSPGWLRVRPPARCPRLRTETRRDQITAASRASIIARMLREPRLCTANMETKAVYILFCTVVVVLAAVARAGASKKLKRPRLGGPPLLGDAAAFANNPVAAIKQSESQCGPIFAVRMLFRDNVWLRGNKLNKFYAHVKEDTWSFGGGMGLFLNKVVVPGYFENLRTLIGSLNRCINKNEALNHYAGVAREEASKSVDDWGRSGTDIELFESVSYLVHRIIVRCLMGPDFYEKNVDDLYHLLHAVEADIGNILHFLLPDWVPHPAARRLWKKRDEMQEIFRQRLREREQNPEKWADAEDYISHTLRDKVALTLKEYFPAHHTLLMFAAHTSTVASISWTITELLRNPDILEKLRHELSTVDNVHTSPLLVACLKETGRHYSGVNMLRLSHDPVTLPESDVVVPAGSIVSISPYVTHHDPDNFARPYEWLPERWIDGKAQLIAPKAADPSVFLGFGQGSHRCPGEKMAGYVTREVVGFLVKECTFDWGKPGRPEKFDLDFAKIGSPWLKGDVAVRVSRKPAA</sequence>